<keyword evidence="2 6" id="KW-1003">Cell membrane</keyword>
<evidence type="ECO:0000256" key="3">
    <source>
        <dbReference type="ARBA" id="ARBA00022618"/>
    </source>
</evidence>
<evidence type="ECO:0000313" key="10">
    <source>
        <dbReference type="Proteomes" id="UP000176662"/>
    </source>
</evidence>
<dbReference type="Pfam" id="PF02491">
    <property type="entry name" value="SHS2_FTSA"/>
    <property type="match status" value="1"/>
</dbReference>
<dbReference type="EMBL" id="MHLX01000032">
    <property type="protein sequence ID" value="OGZ18515.1"/>
    <property type="molecule type" value="Genomic_DNA"/>
</dbReference>
<comment type="similarity">
    <text evidence="1">Belongs to the heat shock protein 70 family.</text>
</comment>
<name>A0A1G2DY81_9BACT</name>
<dbReference type="AlphaFoldDB" id="A0A1G2DY81"/>
<dbReference type="CDD" id="cd24048">
    <property type="entry name" value="ASKHA_NBD_FtsA"/>
    <property type="match status" value="1"/>
</dbReference>
<comment type="subcellular location">
    <subcellularLocation>
        <location evidence="6">Cell membrane</location>
        <topology evidence="6">Peripheral membrane protein</topology>
        <orientation evidence="6">Cytoplasmic side</orientation>
    </subcellularLocation>
    <text evidence="6">Localizes to the Z ring in an FtsZ-dependent manner. Targeted to the membrane through a conserved C-terminal amphipathic helix.</text>
</comment>
<dbReference type="InterPro" id="IPR003494">
    <property type="entry name" value="SHS2_FtsA"/>
</dbReference>
<keyword evidence="5 6" id="KW-0131">Cell cycle</keyword>
<feature type="domain" description="SHS2" evidence="8">
    <location>
        <begin position="7"/>
        <end position="197"/>
    </location>
</feature>
<comment type="subunit">
    <text evidence="6">Self-interacts. Interacts with FtsZ.</text>
</comment>
<dbReference type="Gene3D" id="3.30.420.40">
    <property type="match status" value="2"/>
</dbReference>
<evidence type="ECO:0000256" key="5">
    <source>
        <dbReference type="ARBA" id="ARBA00023306"/>
    </source>
</evidence>
<sequence>MAKAQIITGLDIGSSNIKLLVASKKDDESDFEVLFQGEELSLGVRRGVVIDIERVSRLIQILVDKARSEVGQKINSVFINIGGSHLSCTHSRGMVAVSRADRNISREDVERVLQEAVKAVALPSNNEPLETVPKEFIVDGIGEIKSAEGLQGSRLETEVLILSSFVPYKNNLVQAVLDANLQVLDVIPSSIAAASAVLSQRQKEIGTALLDIGAGTSQLAVFREGDLADLAVFPIGSANITSDIAVGLRTDIDTAETIKLKLGSCLSKGKEKKEKINIEGEEPLVFSHKALSNIIEARVSEIFGEVQKELKKFSKQEPIAGGVILIGGGTKLPKIVELARKELKLPCRMGKISSFPGLEEDLSYATVCGLILRGANLEESGSWQGFEGVSGGIGSKLKKAIKNFIP</sequence>
<comment type="function">
    <text evidence="6 7">Cell division protein that is involved in the assembly of the Z ring. May serve as a membrane anchor for the Z ring.</text>
</comment>
<dbReference type="PANTHER" id="PTHR32432:SF4">
    <property type="entry name" value="CELL DIVISION PROTEIN FTSA"/>
    <property type="match status" value="1"/>
</dbReference>
<dbReference type="PROSITE" id="PS01036">
    <property type="entry name" value="HSP70_3"/>
    <property type="match status" value="1"/>
</dbReference>
<organism evidence="9 10">
    <name type="scientific">Candidatus Nealsonbacteria bacterium RBG_13_38_11</name>
    <dbReference type="NCBI Taxonomy" id="1801662"/>
    <lineage>
        <taxon>Bacteria</taxon>
        <taxon>Candidatus Nealsoniibacteriota</taxon>
    </lineage>
</organism>
<dbReference type="GO" id="GO:0032153">
    <property type="term" value="C:cell division site"/>
    <property type="evidence" value="ECO:0007669"/>
    <property type="project" value="UniProtKB-UniRule"/>
</dbReference>
<protein>
    <recommendedName>
        <fullName evidence="6 7">Cell division protein FtsA</fullName>
    </recommendedName>
</protein>
<comment type="caution">
    <text evidence="9">The sequence shown here is derived from an EMBL/GenBank/DDBJ whole genome shotgun (WGS) entry which is preliminary data.</text>
</comment>
<dbReference type="NCBIfam" id="TIGR01174">
    <property type="entry name" value="ftsA"/>
    <property type="match status" value="1"/>
</dbReference>
<dbReference type="SMART" id="SM00842">
    <property type="entry name" value="FtsA"/>
    <property type="match status" value="1"/>
</dbReference>
<dbReference type="GO" id="GO:0009898">
    <property type="term" value="C:cytoplasmic side of plasma membrane"/>
    <property type="evidence" value="ECO:0007669"/>
    <property type="project" value="UniProtKB-UniRule"/>
</dbReference>
<dbReference type="GO" id="GO:0043093">
    <property type="term" value="P:FtsZ-dependent cytokinesis"/>
    <property type="evidence" value="ECO:0007669"/>
    <property type="project" value="UniProtKB-UniRule"/>
</dbReference>
<evidence type="ECO:0000256" key="1">
    <source>
        <dbReference type="ARBA" id="ARBA00007381"/>
    </source>
</evidence>
<dbReference type="Pfam" id="PF14450">
    <property type="entry name" value="FtsA"/>
    <property type="match status" value="1"/>
</dbReference>
<evidence type="ECO:0000313" key="9">
    <source>
        <dbReference type="EMBL" id="OGZ18515.1"/>
    </source>
</evidence>
<keyword evidence="4 6" id="KW-0472">Membrane</keyword>
<dbReference type="Proteomes" id="UP000176662">
    <property type="component" value="Unassembled WGS sequence"/>
</dbReference>
<reference evidence="9 10" key="1">
    <citation type="journal article" date="2016" name="Nat. Commun.">
        <title>Thousands of microbial genomes shed light on interconnected biogeochemical processes in an aquifer system.</title>
        <authorList>
            <person name="Anantharaman K."/>
            <person name="Brown C.T."/>
            <person name="Hug L.A."/>
            <person name="Sharon I."/>
            <person name="Castelle C.J."/>
            <person name="Probst A.J."/>
            <person name="Thomas B.C."/>
            <person name="Singh A."/>
            <person name="Wilkins M.J."/>
            <person name="Karaoz U."/>
            <person name="Brodie E.L."/>
            <person name="Williams K.H."/>
            <person name="Hubbard S.S."/>
            <person name="Banfield J.F."/>
        </authorList>
    </citation>
    <scope>NUCLEOTIDE SEQUENCE [LARGE SCALE GENOMIC DNA]</scope>
</reference>
<dbReference type="InterPro" id="IPR043129">
    <property type="entry name" value="ATPase_NBD"/>
</dbReference>
<evidence type="ECO:0000256" key="4">
    <source>
        <dbReference type="ARBA" id="ARBA00023136"/>
    </source>
</evidence>
<dbReference type="InterPro" id="IPR020823">
    <property type="entry name" value="Cell_div_FtsA"/>
</dbReference>
<dbReference type="PANTHER" id="PTHR32432">
    <property type="entry name" value="CELL DIVISION PROTEIN FTSA-RELATED"/>
    <property type="match status" value="1"/>
</dbReference>
<evidence type="ECO:0000256" key="2">
    <source>
        <dbReference type="ARBA" id="ARBA00022475"/>
    </source>
</evidence>
<accession>A0A1G2DY81</accession>
<dbReference type="SUPFAM" id="SSF53067">
    <property type="entry name" value="Actin-like ATPase domain"/>
    <property type="match status" value="2"/>
</dbReference>
<proteinExistence type="inferred from homology"/>
<comment type="similarity">
    <text evidence="6 7">Belongs to the FtsA/MreB family.</text>
</comment>
<evidence type="ECO:0000259" key="8">
    <source>
        <dbReference type="SMART" id="SM00842"/>
    </source>
</evidence>
<dbReference type="HAMAP" id="MF_02033">
    <property type="entry name" value="FtsA"/>
    <property type="match status" value="1"/>
</dbReference>
<keyword evidence="3 6" id="KW-0132">Cell division</keyword>
<evidence type="ECO:0000256" key="6">
    <source>
        <dbReference type="HAMAP-Rule" id="MF_02033"/>
    </source>
</evidence>
<dbReference type="PIRSF" id="PIRSF003101">
    <property type="entry name" value="FtsA"/>
    <property type="match status" value="1"/>
</dbReference>
<dbReference type="InterPro" id="IPR018181">
    <property type="entry name" value="Heat_shock_70_CS"/>
</dbReference>
<evidence type="ECO:0000256" key="7">
    <source>
        <dbReference type="PIRNR" id="PIRNR003101"/>
    </source>
</evidence>
<gene>
    <name evidence="6" type="primary">ftsA</name>
    <name evidence="9" type="ORF">A2Z68_02705</name>
</gene>
<dbReference type="InterPro" id="IPR050696">
    <property type="entry name" value="FtsA/MreB"/>
</dbReference>